<dbReference type="NCBIfam" id="NF041766">
    <property type="entry name" value="choice_anch_U"/>
    <property type="match status" value="1"/>
</dbReference>
<dbReference type="SUPFAM" id="SSF49313">
    <property type="entry name" value="Cadherin-like"/>
    <property type="match status" value="2"/>
</dbReference>
<dbReference type="Gene3D" id="2.60.40.60">
    <property type="entry name" value="Cadherins"/>
    <property type="match status" value="1"/>
</dbReference>
<evidence type="ECO:0000313" key="4">
    <source>
        <dbReference type="Proteomes" id="UP000292345"/>
    </source>
</evidence>
<dbReference type="Pfam" id="PF19078">
    <property type="entry name" value="Big_12"/>
    <property type="match status" value="5"/>
</dbReference>
<dbReference type="InterPro" id="IPR053784">
    <property type="entry name" value="Choice_anch_U_dom"/>
</dbReference>
<dbReference type="InterPro" id="IPR010221">
    <property type="entry name" value="VCBS_dom"/>
</dbReference>
<feature type="region of interest" description="Disordered" evidence="1">
    <location>
        <begin position="1019"/>
        <end position="1045"/>
    </location>
</feature>
<dbReference type="GO" id="GO:0005509">
    <property type="term" value="F:calcium ion binding"/>
    <property type="evidence" value="ECO:0007669"/>
    <property type="project" value="InterPro"/>
</dbReference>
<gene>
    <name evidence="3" type="ORF">C3B51_00075</name>
</gene>
<feature type="compositionally biased region" description="Low complexity" evidence="1">
    <location>
        <begin position="47"/>
        <end position="63"/>
    </location>
</feature>
<name>A0A4Q7EMB2_9GAMM</name>
<dbReference type="GO" id="GO:0016020">
    <property type="term" value="C:membrane"/>
    <property type="evidence" value="ECO:0007669"/>
    <property type="project" value="InterPro"/>
</dbReference>
<dbReference type="CDD" id="cd11304">
    <property type="entry name" value="Cadherin_repeat"/>
    <property type="match status" value="1"/>
</dbReference>
<dbReference type="FunFam" id="2.60.40.10:FF:002543">
    <property type="match status" value="1"/>
</dbReference>
<dbReference type="NCBIfam" id="NF012211">
    <property type="entry name" value="tand_rpt_95"/>
    <property type="match status" value="9"/>
</dbReference>
<dbReference type="InterPro" id="IPR039005">
    <property type="entry name" value="CSPG_rpt"/>
</dbReference>
<organism evidence="3 4">
    <name type="scientific">Pseudoalteromonas rubra</name>
    <dbReference type="NCBI Taxonomy" id="43658"/>
    <lineage>
        <taxon>Bacteria</taxon>
        <taxon>Pseudomonadati</taxon>
        <taxon>Pseudomonadota</taxon>
        <taxon>Gammaproteobacteria</taxon>
        <taxon>Alteromonadales</taxon>
        <taxon>Pseudoalteromonadaceae</taxon>
        <taxon>Pseudoalteromonas</taxon>
    </lineage>
</organism>
<dbReference type="InterPro" id="IPR038081">
    <property type="entry name" value="CalX-like_sf"/>
</dbReference>
<dbReference type="EMBL" id="PPUZ01000001">
    <property type="protein sequence ID" value="RZM85370.1"/>
    <property type="molecule type" value="Genomic_DNA"/>
</dbReference>
<dbReference type="InterPro" id="IPR040853">
    <property type="entry name" value="RapA2_cadherin-like"/>
</dbReference>
<dbReference type="InterPro" id="IPR044048">
    <property type="entry name" value="Big_12"/>
</dbReference>
<dbReference type="NCBIfam" id="TIGR01965">
    <property type="entry name" value="VCBS_repeat"/>
    <property type="match status" value="1"/>
</dbReference>
<sequence length="4267" mass="446902">MSLSDKSISKKSKLARHIQAALLGGVALQSPMVLADVSPTKPVFSDSVSSEQEQTENSSNSVNARATTPDQYDDDYKDIEYSLSGVDAHLFRVSSGYIYFIESPDFESPSDSDNNNQYQFTVTAKHKISGQSTDKSFTLTVTDAQEFEPLLTITPQSVAEGGAVQLVEGLIDFGAAAEGLSEQIRFYPDSKMQGGHLYYDRNEDGILQRSERVRSDSSYGFTYASLISGGYYYLHDGAEVNSTELSFYASVSWNASLRDTYPTREKIRIPITVNATDDAPALSSKVYAQSIALIPDMLKGSELVIKPDIHGNTYASYFLNDKVHFYKFDGSRWSPIGSHDVNGGSVHDAQLLFSSDNSPVFAFLSMHSNGDAVVDVYKYDVTQTQLLKLSPELDSANAYNVHTTLGKTFGFTIDGQDDIYLLFHSKQIIHGRIVKYSAIAGWQDEFLFTEPFATKSSGGWGNTTTPMDGYLKLNLTKSGDVLAYGIAGYLGTESAMSWYAYSSKKIVDGELVSIDGRAGSSSNSTTGQYEFDIKANPEVQDFHYSTFSRRVSSPDKLSISYRNYSADKSLLMQLGQTVTSDFSATILGSYSHYSVEVASGTQGNSRIIVSSVVGEQFKTLYEFEVPFEVNAHPELSVNSKDDLSIYLRGQDSSLFPQQHLEIVSFDRGTAQQKQIKQSGSASLLLPNYTIEDPDDTEVSLSLEVSPANAGAFKLPENIADFGLGITQDDSNGSLQITGPIADLNQIINKIAFMPAAGYVGQAAIKVDLSNNGNTHNVVNISGNIVDANSAPQRVKNETIAVGEGESVTILNSQLQFTDTDDSASELTYTVQSLPEFGELYLDANQNDVLESSEKLAAGSQFTQADIDNQLLSYTHLGAEQSSDNLILTLEDGLEDGVSPVSNITVPFAVTGKDDPATDIRLSLTEVNQSAMLYNNVFATIAVTDADSASHTFQFFSVSDGLCNDAIFTGLTADGYNLSSSSVLAPGLNQICVEATGSQTSFRKIVTLNVINNLPEVAPEKPSLSPASDKGVSNSDNITSVTRPQFTGTASPGATIQLSSDLAGVIGTAVVDSQGYWSITPANDLNTGTHTITASVMNGQVSGTPSSPLVVVIDTSAPSIGSQATVKLAGHSGSGSAVGNSQRPTFEGKVPGADYVKLTLKSRDGQVIRELGTANVDEQGNWLLSVTENIPHGEYLIDAVVFDNAGNSENYNTLVLSIDTLAPAGFNTAFAASSYHATSAALASFNISNAEVGSKYSYTITGRNGGTAVTGSGTIESATQTISPVDLRGLNDGELTLSVTLTDVAGNTSAAQTSFARLDSGAPGIATFKASLAKLNKDGTAVVDIVLAEPSDDFDISDLEAAGGTLTGFTKLSSTVYQVTYVPAVNSSTAGSLKIKAGAFTDAAGNTNTAAPVLNFDIDTQAPNQPNVVVSGTAFNADTIKDGLFRLLGAEQGATYQWTMQSLSGRGDINTAEQVIRFDSDSNGIQNMNDGTLSLSVTVIDDHGNESQPFTQDIVYENVKPTLQIIAPQGVSGKGPVTLEFVVSEEITGFEQSDLQSSAGNFQNFQALGNNRYSAQYVAAPQASGAVTVSVADGAFKDKAGNQVAATEQQFNVDTLAPAGHSVAMNMSQYHSQALGSASFSFANAEVGANYTYTLTSSGGGKVSGSGTINSATDTVNILDMHNLKDGSLMLNVILTDTAGNQSNTVMDSADLDTVAPQVHAITASKTAINASETSVITITLSEASSNFSMASLAVSSGELSGFTAVNDIGTQYQVIFTPAADSESTGSVTVKANTFNDTAGNINTEAKSVELNVDTQAPTGYAVTLDKDVYNSSASSIRFDLSGGEDGATYTYTLSSDGRSVSGTGTLDSAQQQVVITDIENLNDGPLSLSVTLTDKAGNAGVAAMDTATLDTVAPSGHEVTLDQQTYNLANRDAASFSFSGAEVGATYAYTLTSTGGGELTGTETITAANQQINIANLSQLKDGTLSLSVVLTDSAGNAAAALTKQAKLDATAPTITTLSASQSALKAGETSVITIGLSEAVVDFNKSSLNVAGGTVSELEQISDTSYRTVFTPSENSQAAGTIAIAAGKFSDAAGNPNQASDTLTLNVDTQAPGNHSVAFGAPYYHGTNANAASITLGDAEVGTRYHYVISSAQGGLPVSAQGDVTESNQTISGINLSNLNDGQLNVTVTLTDPAGNVSEVASGTAILDTAAPQVVSLKSNDQALKAGEQALLTIVLSEPSADFTQEDIVASSGSLSEFKALNATTYQATFTPDTNVEGDVTISIAAGVFNDAAGNANTAAQPLVLSQDTTAPSGQSVSIDQTLINRDNETAMSFTLNGLEGKGMLTYQVSDGTTSVGSQSPISITAATQSVTGVDVSALAEGRLILTVVVYDEANNAGEPVTAAVTKKYNVAPVLSGTPQTTVNEDAEYVFEPQLTDSDSDDTHTFVISNKPDWASFDEQTGKLSGTPGDEHVGNYEQIVITVNDGKAEHALPAFNIEVVNTNDAPVAQDFSFTLDEAEQLVIVSQQGLLSSATDDDLDSEDSLSAVMVSQPQYGTLLLNADGSFTYTHDGSENHSDSFTYQVKDAAGELSQTRNVALTINPLADAPVTLDDTLTVTEDTPNTLDLLENDSDAENDMVAASAAVVTEPQLGSYTITNGKLTYTPNENATGQDTLTYTVKDAAGNTSKAATLTISIVAVNDQPVAKGATLTVEEDTPSDELDVRTLSSDIEDTHPQGEVALSVLPSKGVVTVNQESGKLVYTPNANATGSDAFSYTIADSEGLVSEPVEVIVNIGAVNDRPVAAGDSVTINEDETGTLNILNNDTDVEDQGFNGANVMLEDKGNGAGAYELADVTVLADGQIEITPKADVNGSFSFTYTLMDSEGLSSEPATVNVDITPVNDAPVATDNTAQLEEEGSYEVNVLGDDYDVDANDQLDPGSVTVVRQPQSGRVTVTDSGAIVYVPNAHFNGLDTFTYTVKDAAGAVSNEALVTMTVTPVNDAPVADAQVLNVAEDGSVLITLTATDIDADALSYQIVQGVNSGTLTQQSDNSWLYTPNADFNGEDSLQFVAFDGQAESEPVQVTLNVTAVNDAPVITGTPATGVDQDTAYRFTPDASDLDGDSLTFSIENQPAWANFDAQSGTLSGTPGRDDVGNYANIVISVSDGELTASLPAFAIQVGYVNAKPVAQTMQVFVDEDASTSFSAPVTDPDQDSLSITVTQQPASGTLSVQGTLFSYIPGANFNGSDSFSYVVNDGEMNSDEAQVSITVNAVNDTPVAQNDAFSFGDVASSYSLDVLANDSDVDAGDTLTLVGASASIGSVSISDGQLVYQPQASAQDTAVITYMLADSAGVRAQATATVEITASAAANAPTLSVPNDMSVDATGLFTKVDLGTASAFDSNGNPLAVSLVDGVTNFAPGLHQVYWKATDGNEQSTVKKQTVAVNPLVSLSKDSQIAEEQSHTVKVFLNGPAPSYPVTVPYTVTGSADGNDHDLLDGEVVIESGTEASITFNVFADGIVEGNESIVITLADTLNRGAKFSSTVTIVEDNVAPALTVNTTQSGESRTLIVQNGESVVVSAAATDANPQDSITLSWEAADAQMTDLSFEAGRFEFDPSVLAAGIYKLSVTATDDGTPALSATQDIYLEVVESLPQLSSVDSDGDLIPDDQEGFADSDNDGIPDYLDANSDCNVIPGQVKDANQYLVEGEPGVCLRKGATVAQNSTGGAQLLETELPVDSEATNIGGVFDFIATGLPKAGDVYGIVIPQRKPIPVNAIYRKFRDGEWVNFVTTDGNAILSATGEPGYCPPPGSNEWRDGLNEGDWCVQLQIVDGGPNDDDGIANRSIVDPGGIAVLMSDNTQPVAQADTLTVGAGLPVFINVLENDSDADGDTLTITGASADFGEVEILDNQLRYTPPVDYVGTATINYSIADGQGGTSSATVTVELVVNAAPVTQLDTASTHDQASVILDVLANDMDPDGDALTLISATATHGKAVVNLDGTLSYEPKLGFNGEDTVTYQVKDAKGATSTGIAKINVTAHQVATVENKSSGSLGGLLMVMVSALVLRRRKSALPAYAVVTASCLVSAPALADAWRVQATLGQAEANSQFSALPAGTQVSNVDDSSQSWSAGAFYQLMPKWYAGLRYIDLGQGRVTLSGSTLTPDSWHQSMARVAPVLPEGFALQTGLEVARFDKVHGELFLGAYNWDYQIDSTLNGRHFVQYEQKGTSAYFGGAVGYQLSDSTALTLSYSHYRLSANRIGEVAAGIEVRF</sequence>
<dbReference type="Gene3D" id="2.60.40.3440">
    <property type="match status" value="1"/>
</dbReference>
<dbReference type="GO" id="GO:0007156">
    <property type="term" value="P:homophilic cell adhesion via plasma membrane adhesion molecules"/>
    <property type="evidence" value="ECO:0007669"/>
    <property type="project" value="InterPro"/>
</dbReference>
<dbReference type="PROSITE" id="PS50268">
    <property type="entry name" value="CADHERIN_2"/>
    <property type="match status" value="1"/>
</dbReference>
<dbReference type="InterPro" id="IPR006644">
    <property type="entry name" value="Cadg"/>
</dbReference>
<feature type="region of interest" description="Disordered" evidence="1">
    <location>
        <begin position="43"/>
        <end position="73"/>
    </location>
</feature>
<dbReference type="RefSeq" id="WP_130243747.1">
    <property type="nucleotide sequence ID" value="NZ_PPUZ01000001.1"/>
</dbReference>
<evidence type="ECO:0000256" key="1">
    <source>
        <dbReference type="SAM" id="MobiDB-lite"/>
    </source>
</evidence>
<dbReference type="Gene3D" id="2.60.40.2810">
    <property type="match status" value="8"/>
</dbReference>
<dbReference type="InterPro" id="IPR013783">
    <property type="entry name" value="Ig-like_fold"/>
</dbReference>
<dbReference type="Pfam" id="PF17803">
    <property type="entry name" value="Cadherin_4"/>
    <property type="match status" value="1"/>
</dbReference>
<dbReference type="Gene3D" id="2.60.40.10">
    <property type="entry name" value="Immunoglobulins"/>
    <property type="match status" value="6"/>
</dbReference>
<dbReference type="InterPro" id="IPR044016">
    <property type="entry name" value="Big_13"/>
</dbReference>
<dbReference type="SMART" id="SM00736">
    <property type="entry name" value="CADG"/>
    <property type="match status" value="2"/>
</dbReference>
<dbReference type="Pfam" id="PF16184">
    <property type="entry name" value="Cadherin_3"/>
    <property type="match status" value="1"/>
</dbReference>
<evidence type="ECO:0000259" key="2">
    <source>
        <dbReference type="PROSITE" id="PS50268"/>
    </source>
</evidence>
<dbReference type="PANTHER" id="PTHR34720">
    <property type="entry name" value="MICROCYSTIN DEPENDENT PROTEIN"/>
    <property type="match status" value="1"/>
</dbReference>
<dbReference type="Pfam" id="PF17963">
    <property type="entry name" value="Big_9"/>
    <property type="match status" value="9"/>
</dbReference>
<protein>
    <recommendedName>
        <fullName evidence="2">Cadherin domain-containing protein</fullName>
    </recommendedName>
</protein>
<dbReference type="InterPro" id="IPR002126">
    <property type="entry name" value="Cadherin-like_dom"/>
</dbReference>
<dbReference type="PANTHER" id="PTHR34720:SF9">
    <property type="entry name" value="BLR4714 PROTEIN"/>
    <property type="match status" value="1"/>
</dbReference>
<dbReference type="Proteomes" id="UP000292345">
    <property type="component" value="Unassembled WGS sequence"/>
</dbReference>
<feature type="domain" description="Cadherin" evidence="2">
    <location>
        <begin position="53"/>
        <end position="151"/>
    </location>
</feature>
<dbReference type="SUPFAM" id="SSF141072">
    <property type="entry name" value="CalX-like"/>
    <property type="match status" value="1"/>
</dbReference>
<evidence type="ECO:0000313" key="3">
    <source>
        <dbReference type="EMBL" id="RZM85370.1"/>
    </source>
</evidence>
<dbReference type="PROSITE" id="PS51854">
    <property type="entry name" value="CSPG"/>
    <property type="match status" value="1"/>
</dbReference>
<dbReference type="InterPro" id="IPR015919">
    <property type="entry name" value="Cadherin-like_sf"/>
</dbReference>
<reference evidence="3 4" key="1">
    <citation type="submission" date="2018-01" db="EMBL/GenBank/DDBJ databases">
        <title>Co-occurrence of chitin degradation, pigmentation and bioactivity in marine Pseudoalteromonas.</title>
        <authorList>
            <person name="Paulsen S."/>
            <person name="Gram L."/>
            <person name="Machado H."/>
        </authorList>
    </citation>
    <scope>NUCLEOTIDE SEQUENCE [LARGE SCALE GENOMIC DNA]</scope>
    <source>
        <strain evidence="3 4">S1946</strain>
    </source>
</reference>
<dbReference type="Pfam" id="PF05345">
    <property type="entry name" value="He_PIG"/>
    <property type="match status" value="2"/>
</dbReference>
<feature type="compositionally biased region" description="Polar residues" evidence="1">
    <location>
        <begin position="1030"/>
        <end position="1045"/>
    </location>
</feature>
<dbReference type="Pfam" id="PF19077">
    <property type="entry name" value="Big_13"/>
    <property type="match status" value="2"/>
</dbReference>
<proteinExistence type="predicted"/>
<accession>A0A4Q7EMB2</accession>
<comment type="caution">
    <text evidence="3">The sequence shown here is derived from an EMBL/GenBank/DDBJ whole genome shotgun (WGS) entry which is preliminary data.</text>
</comment>